<keyword evidence="6 8" id="KW-0460">Magnesium</keyword>
<feature type="binding site" evidence="8">
    <location>
        <position position="13"/>
    </location>
    <ligand>
        <name>Mg(2+)</name>
        <dbReference type="ChEBI" id="CHEBI:18420"/>
    </ligand>
</feature>
<dbReference type="GO" id="GO:0000287">
    <property type="term" value="F:magnesium ion binding"/>
    <property type="evidence" value="ECO:0007669"/>
    <property type="project" value="UniProtKB-UniRule"/>
</dbReference>
<dbReference type="GO" id="GO:0005737">
    <property type="term" value="C:cytoplasm"/>
    <property type="evidence" value="ECO:0007669"/>
    <property type="project" value="UniProtKB-SubCell"/>
</dbReference>
<dbReference type="InterPro" id="IPR033128">
    <property type="entry name" value="Adenylosuccin_syn_Lys_AS"/>
</dbReference>
<evidence type="ECO:0000256" key="10">
    <source>
        <dbReference type="RuleBase" id="RU000520"/>
    </source>
</evidence>
<feature type="active site" description="Proton acceptor" evidence="8">
    <location>
        <position position="13"/>
    </location>
</feature>
<feature type="binding site" description="in other chain" evidence="8">
    <location>
        <position position="222"/>
    </location>
    <ligand>
        <name>IMP</name>
        <dbReference type="ChEBI" id="CHEBI:58053"/>
        <note>ligand shared between dimeric partners</note>
    </ligand>
</feature>
<proteinExistence type="inferred from homology"/>
<comment type="cofactor">
    <cofactor evidence="8">
        <name>Mg(2+)</name>
        <dbReference type="ChEBI" id="CHEBI:18420"/>
    </cofactor>
    <text evidence="8">Binds 1 Mg(2+) ion per subunit.</text>
</comment>
<feature type="binding site" evidence="8">
    <location>
        <begin position="297"/>
        <end position="303"/>
    </location>
    <ligand>
        <name>substrate</name>
    </ligand>
</feature>
<keyword evidence="8" id="KW-0963">Cytoplasm</keyword>
<dbReference type="EMBL" id="JAHLFO010000159">
    <property type="protein sequence ID" value="MBU3815118.1"/>
    <property type="molecule type" value="Genomic_DNA"/>
</dbReference>
<dbReference type="InterPro" id="IPR042111">
    <property type="entry name" value="Adenylosuccinate_synth_dom3"/>
</dbReference>
<evidence type="ECO:0000256" key="4">
    <source>
        <dbReference type="ARBA" id="ARBA00022741"/>
    </source>
</evidence>
<gene>
    <name evidence="8" type="primary">purA</name>
    <name evidence="11" type="ORF">H9791_11605</name>
</gene>
<evidence type="ECO:0000256" key="6">
    <source>
        <dbReference type="ARBA" id="ARBA00022842"/>
    </source>
</evidence>
<reference evidence="11" key="1">
    <citation type="journal article" date="2021" name="PeerJ">
        <title>Extensive microbial diversity within the chicken gut microbiome revealed by metagenomics and culture.</title>
        <authorList>
            <person name="Gilroy R."/>
            <person name="Ravi A."/>
            <person name="Getino M."/>
            <person name="Pursley I."/>
            <person name="Horton D.L."/>
            <person name="Alikhan N.F."/>
            <person name="Baker D."/>
            <person name="Gharbi K."/>
            <person name="Hall N."/>
            <person name="Watson M."/>
            <person name="Adriaenssens E.M."/>
            <person name="Foster-Nyarko E."/>
            <person name="Jarju S."/>
            <person name="Secka A."/>
            <person name="Antonio M."/>
            <person name="Oren A."/>
            <person name="Chaudhuri R.R."/>
            <person name="La Ragione R."/>
            <person name="Hildebrand F."/>
            <person name="Pallen M.J."/>
        </authorList>
    </citation>
    <scope>NUCLEOTIDE SEQUENCE</scope>
    <source>
        <strain evidence="11">B3-3758</strain>
    </source>
</reference>
<feature type="binding site" evidence="8">
    <location>
        <position position="143"/>
    </location>
    <ligand>
        <name>IMP</name>
        <dbReference type="ChEBI" id="CHEBI:58053"/>
        <note>ligand shared between dimeric partners</note>
    </ligand>
</feature>
<comment type="function">
    <text evidence="8">Plays an important role in the de novo pathway of purine nucleotide biosynthesis. Catalyzes the first committed step in the biosynthesis of AMP from IMP.</text>
</comment>
<comment type="caution">
    <text evidence="11">The sequence shown here is derived from an EMBL/GenBank/DDBJ whole genome shotgun (WGS) entry which is preliminary data.</text>
</comment>
<dbReference type="SMART" id="SM00788">
    <property type="entry name" value="Adenylsucc_synt"/>
    <property type="match status" value="1"/>
</dbReference>
<keyword evidence="2 8" id="KW-0436">Ligase</keyword>
<dbReference type="HAMAP" id="MF_00011">
    <property type="entry name" value="Adenylosucc_synth"/>
    <property type="match status" value="1"/>
</dbReference>
<feature type="binding site" description="in other chain" evidence="8">
    <location>
        <begin position="38"/>
        <end position="41"/>
    </location>
    <ligand>
        <name>IMP</name>
        <dbReference type="ChEBI" id="CHEBI:58053"/>
        <note>ligand shared between dimeric partners</note>
    </ligand>
</feature>
<dbReference type="PROSITE" id="PS01266">
    <property type="entry name" value="ADENYLOSUCCIN_SYN_1"/>
    <property type="match status" value="1"/>
</dbReference>
<dbReference type="PROSITE" id="PS00513">
    <property type="entry name" value="ADENYLOSUCCIN_SYN_2"/>
    <property type="match status" value="1"/>
</dbReference>
<dbReference type="GO" id="GO:0044208">
    <property type="term" value="P:'de novo' AMP biosynthetic process"/>
    <property type="evidence" value="ECO:0007669"/>
    <property type="project" value="UniProtKB-UniRule"/>
</dbReference>
<dbReference type="PANTHER" id="PTHR11846">
    <property type="entry name" value="ADENYLOSUCCINATE SYNTHETASE"/>
    <property type="match status" value="1"/>
</dbReference>
<feature type="binding site" evidence="8">
    <location>
        <begin position="12"/>
        <end position="18"/>
    </location>
    <ligand>
        <name>GTP</name>
        <dbReference type="ChEBI" id="CHEBI:37565"/>
    </ligand>
</feature>
<dbReference type="InterPro" id="IPR027417">
    <property type="entry name" value="P-loop_NTPase"/>
</dbReference>
<evidence type="ECO:0000256" key="5">
    <source>
        <dbReference type="ARBA" id="ARBA00022755"/>
    </source>
</evidence>
<dbReference type="Proteomes" id="UP000824236">
    <property type="component" value="Unassembled WGS sequence"/>
</dbReference>
<comment type="subunit">
    <text evidence="1 8">Homodimer.</text>
</comment>
<evidence type="ECO:0000256" key="1">
    <source>
        <dbReference type="ARBA" id="ARBA00011738"/>
    </source>
</evidence>
<dbReference type="SUPFAM" id="SSF52540">
    <property type="entry name" value="P-loop containing nucleoside triphosphate hydrolases"/>
    <property type="match status" value="1"/>
</dbReference>
<comment type="catalytic activity">
    <reaction evidence="8 10">
        <text>IMP + L-aspartate + GTP = N(6)-(1,2-dicarboxyethyl)-AMP + GDP + phosphate + 2 H(+)</text>
        <dbReference type="Rhea" id="RHEA:15753"/>
        <dbReference type="ChEBI" id="CHEBI:15378"/>
        <dbReference type="ChEBI" id="CHEBI:29991"/>
        <dbReference type="ChEBI" id="CHEBI:37565"/>
        <dbReference type="ChEBI" id="CHEBI:43474"/>
        <dbReference type="ChEBI" id="CHEBI:57567"/>
        <dbReference type="ChEBI" id="CHEBI:58053"/>
        <dbReference type="ChEBI" id="CHEBI:58189"/>
        <dbReference type="EC" id="6.3.4.4"/>
    </reaction>
</comment>
<dbReference type="NCBIfam" id="TIGR00184">
    <property type="entry name" value="purA"/>
    <property type="match status" value="1"/>
</dbReference>
<evidence type="ECO:0000256" key="8">
    <source>
        <dbReference type="HAMAP-Rule" id="MF_00011"/>
    </source>
</evidence>
<dbReference type="GO" id="GO:0005525">
    <property type="term" value="F:GTP binding"/>
    <property type="evidence" value="ECO:0007669"/>
    <property type="project" value="UniProtKB-UniRule"/>
</dbReference>
<name>A0A9E2NPH3_9BACE</name>
<keyword evidence="4 8" id="KW-0547">Nucleotide-binding</keyword>
<comment type="pathway">
    <text evidence="8 10">Purine metabolism; AMP biosynthesis via de novo pathway; AMP from IMP: step 1/2.</text>
</comment>
<feature type="binding site" description="in other chain" evidence="8">
    <location>
        <position position="301"/>
    </location>
    <ligand>
        <name>IMP</name>
        <dbReference type="ChEBI" id="CHEBI:58053"/>
        <note>ligand shared between dimeric partners</note>
    </ligand>
</feature>
<dbReference type="FunFam" id="3.90.170.10:FF:000001">
    <property type="entry name" value="Adenylosuccinate synthetase"/>
    <property type="match status" value="1"/>
</dbReference>
<sequence length="424" mass="46655">MKVDVLLGLQWGDEGKGKVVDVLTPRYDVVARFQGGPNAGHTLEFAGQKYVLRSIPSGIFQGDKINIIGNGVVLDPALFKAEAEALEASGHPLKERLHISKKAHLILPTHRLLDAAYEMAKGDAKVGTTGKGIGPTYTDKVSRNGLRVGDILHNFEAKYEAAKARHVQILKSLNYGSYDLEGMEQAWLEGIEYLKQFHLVDSEHEVNRLLDEGKSVLCEGAQGTMLDVDFGSYPFVTSSNTICAGACTGLGVAPNKIGEVYGIFKAYCTRVGAGPFPTELFDETGEKICALGHEFGAVTGRKRRCGWIDLVALKYAVMVDGVTKLIMMKSDVLDSFDTIKACVAYKVNGEETENFPFDISEGVEPVYVELPGWKTDMTKMQSEDEFPEEFNAYISFLEDQLGVPIKFVSIGPDREQTIERYTEM</sequence>
<dbReference type="Gene3D" id="3.90.170.10">
    <property type="entry name" value="Adenylosuccinate Synthetase, subunit A, domain 3"/>
    <property type="match status" value="1"/>
</dbReference>
<dbReference type="GO" id="GO:0046040">
    <property type="term" value="P:IMP metabolic process"/>
    <property type="evidence" value="ECO:0007669"/>
    <property type="project" value="TreeGrafter"/>
</dbReference>
<feature type="binding site" evidence="8">
    <location>
        <position position="303"/>
    </location>
    <ligand>
        <name>GTP</name>
        <dbReference type="ChEBI" id="CHEBI:37565"/>
    </ligand>
</feature>
<keyword evidence="7 8" id="KW-0342">GTP-binding</keyword>
<evidence type="ECO:0000313" key="12">
    <source>
        <dbReference type="Proteomes" id="UP000824236"/>
    </source>
</evidence>
<organism evidence="11 12">
    <name type="scientific">Candidatus Bacteroides intestinipullorum</name>
    <dbReference type="NCBI Taxonomy" id="2838471"/>
    <lineage>
        <taxon>Bacteria</taxon>
        <taxon>Pseudomonadati</taxon>
        <taxon>Bacteroidota</taxon>
        <taxon>Bacteroidia</taxon>
        <taxon>Bacteroidales</taxon>
        <taxon>Bacteroidaceae</taxon>
        <taxon>Bacteroides</taxon>
    </lineage>
</organism>
<feature type="binding site" evidence="8">
    <location>
        <begin position="40"/>
        <end position="42"/>
    </location>
    <ligand>
        <name>GTP</name>
        <dbReference type="ChEBI" id="CHEBI:37565"/>
    </ligand>
</feature>
<dbReference type="InterPro" id="IPR018220">
    <property type="entry name" value="Adenylosuccin_syn_GTP-bd"/>
</dbReference>
<dbReference type="AlphaFoldDB" id="A0A9E2NPH3"/>
<keyword evidence="3 8" id="KW-0479">Metal-binding</keyword>
<dbReference type="InterPro" id="IPR001114">
    <property type="entry name" value="Adenylosuccinate_synthetase"/>
</dbReference>
<feature type="binding site" evidence="8">
    <location>
        <begin position="409"/>
        <end position="411"/>
    </location>
    <ligand>
        <name>GTP</name>
        <dbReference type="ChEBI" id="CHEBI:37565"/>
    </ligand>
</feature>
<feature type="binding site" description="in other chain" evidence="8">
    <location>
        <position position="237"/>
    </location>
    <ligand>
        <name>IMP</name>
        <dbReference type="ChEBI" id="CHEBI:58053"/>
        <note>ligand shared between dimeric partners</note>
    </ligand>
</feature>
<evidence type="ECO:0000256" key="9">
    <source>
        <dbReference type="PROSITE-ProRule" id="PRU10134"/>
    </source>
</evidence>
<dbReference type="FunFam" id="1.10.300.10:FF:000001">
    <property type="entry name" value="Adenylosuccinate synthetase"/>
    <property type="match status" value="1"/>
</dbReference>
<feature type="active site" evidence="9">
    <location>
        <position position="140"/>
    </location>
</feature>
<dbReference type="InterPro" id="IPR042109">
    <property type="entry name" value="Adenylosuccinate_synth_dom1"/>
</dbReference>
<evidence type="ECO:0000256" key="3">
    <source>
        <dbReference type="ARBA" id="ARBA00022723"/>
    </source>
</evidence>
<dbReference type="PANTHER" id="PTHR11846:SF0">
    <property type="entry name" value="ADENYLOSUCCINATE SYNTHETASE"/>
    <property type="match status" value="1"/>
</dbReference>
<evidence type="ECO:0000256" key="2">
    <source>
        <dbReference type="ARBA" id="ARBA00022598"/>
    </source>
</evidence>
<evidence type="ECO:0000313" key="11">
    <source>
        <dbReference type="EMBL" id="MBU3815118.1"/>
    </source>
</evidence>
<protein>
    <recommendedName>
        <fullName evidence="8 10">Adenylosuccinate synthetase</fullName>
        <shortName evidence="8">AMPSase</shortName>
        <shortName evidence="8">AdSS</shortName>
        <ecNumber evidence="8 10">6.3.4.4</ecNumber>
    </recommendedName>
    <alternativeName>
        <fullName evidence="8">IMP--aspartate ligase</fullName>
    </alternativeName>
</protein>
<evidence type="ECO:0000256" key="7">
    <source>
        <dbReference type="ARBA" id="ARBA00023134"/>
    </source>
</evidence>
<dbReference type="GO" id="GO:0004019">
    <property type="term" value="F:adenylosuccinate synthase activity"/>
    <property type="evidence" value="ECO:0007669"/>
    <property type="project" value="UniProtKB-UniRule"/>
</dbReference>
<feature type="binding site" evidence="8">
    <location>
        <position position="40"/>
    </location>
    <ligand>
        <name>Mg(2+)</name>
        <dbReference type="ChEBI" id="CHEBI:18420"/>
    </ligand>
</feature>
<accession>A0A9E2NPH3</accession>
<comment type="similarity">
    <text evidence="8 10">Belongs to the adenylosuccinate synthetase family.</text>
</comment>
<dbReference type="InterPro" id="IPR042110">
    <property type="entry name" value="Adenylosuccinate_synth_dom2"/>
</dbReference>
<reference evidence="11" key="2">
    <citation type="submission" date="2021-04" db="EMBL/GenBank/DDBJ databases">
        <authorList>
            <person name="Gilroy R."/>
        </authorList>
    </citation>
    <scope>NUCLEOTIDE SEQUENCE</scope>
    <source>
        <strain evidence="11">B3-3758</strain>
    </source>
</reference>
<dbReference type="Gene3D" id="1.10.300.10">
    <property type="entry name" value="Adenylosuccinate Synthetase, subunit A, domain 2"/>
    <property type="match status" value="1"/>
</dbReference>
<feature type="binding site" description="in other chain" evidence="8">
    <location>
        <begin position="13"/>
        <end position="16"/>
    </location>
    <ligand>
        <name>IMP</name>
        <dbReference type="ChEBI" id="CHEBI:58053"/>
        <note>ligand shared between dimeric partners</note>
    </ligand>
</feature>
<feature type="active site" description="Proton donor" evidence="8">
    <location>
        <position position="41"/>
    </location>
</feature>
<dbReference type="NCBIfam" id="NF002223">
    <property type="entry name" value="PRK01117.1"/>
    <property type="match status" value="1"/>
</dbReference>
<dbReference type="CDD" id="cd03108">
    <property type="entry name" value="AdSS"/>
    <property type="match status" value="1"/>
</dbReference>
<feature type="binding site" evidence="8">
    <location>
        <begin position="329"/>
        <end position="331"/>
    </location>
    <ligand>
        <name>GTP</name>
        <dbReference type="ChEBI" id="CHEBI:37565"/>
    </ligand>
</feature>
<dbReference type="EC" id="6.3.4.4" evidence="8 10"/>
<comment type="subcellular location">
    <subcellularLocation>
        <location evidence="8">Cytoplasm</location>
    </subcellularLocation>
</comment>
<feature type="binding site" description="in other chain" evidence="8">
    <location>
        <position position="129"/>
    </location>
    <ligand>
        <name>IMP</name>
        <dbReference type="ChEBI" id="CHEBI:58053"/>
        <note>ligand shared between dimeric partners</note>
    </ligand>
</feature>
<dbReference type="Gene3D" id="3.40.440.10">
    <property type="entry name" value="Adenylosuccinate Synthetase, subunit A, domain 1"/>
    <property type="match status" value="1"/>
</dbReference>
<keyword evidence="5 8" id="KW-0658">Purine biosynthesis</keyword>
<dbReference type="Pfam" id="PF00709">
    <property type="entry name" value="Adenylsucc_synt"/>
    <property type="match status" value="1"/>
</dbReference>